<reference evidence="10" key="1">
    <citation type="submission" date="2022-08" db="UniProtKB">
        <authorList>
            <consortium name="EnsemblMetazoa"/>
        </authorList>
    </citation>
    <scope>IDENTIFICATION</scope>
    <source>
        <strain evidence="10">05x7-T-G4-1.051#20</strain>
    </source>
</reference>
<keyword evidence="3 8" id="KW-1133">Transmembrane helix</keyword>
<dbReference type="CDD" id="cd00637">
    <property type="entry name" value="7tm_classA_rhodopsin-like"/>
    <property type="match status" value="1"/>
</dbReference>
<evidence type="ECO:0000256" key="5">
    <source>
        <dbReference type="ARBA" id="ARBA00023136"/>
    </source>
</evidence>
<keyword evidence="5 8" id="KW-0472">Membrane</keyword>
<feature type="transmembrane region" description="Helical" evidence="8">
    <location>
        <begin position="31"/>
        <end position="55"/>
    </location>
</feature>
<evidence type="ECO:0000256" key="3">
    <source>
        <dbReference type="ARBA" id="ARBA00022989"/>
    </source>
</evidence>
<proteinExistence type="predicted"/>
<protein>
    <recommendedName>
        <fullName evidence="9">G-protein coupled receptors family 1 profile domain-containing protein</fullName>
    </recommendedName>
</protein>
<feature type="transmembrane region" description="Helical" evidence="8">
    <location>
        <begin position="395"/>
        <end position="418"/>
    </location>
</feature>
<dbReference type="Pfam" id="PF00001">
    <property type="entry name" value="7tm_1"/>
    <property type="match status" value="1"/>
</dbReference>
<keyword evidence="2 8" id="KW-0812">Transmembrane</keyword>
<dbReference type="EnsemblMetazoa" id="G6416.2">
    <property type="protein sequence ID" value="G6416.2:cds"/>
    <property type="gene ID" value="G6416"/>
</dbReference>
<comment type="subcellular location">
    <subcellularLocation>
        <location evidence="1">Membrane</location>
        <topology evidence="1">Multi-pass membrane protein</topology>
    </subcellularLocation>
</comment>
<dbReference type="Proteomes" id="UP000005408">
    <property type="component" value="Unassembled WGS sequence"/>
</dbReference>
<feature type="domain" description="G-protein coupled receptors family 1 profile" evidence="9">
    <location>
        <begin position="48"/>
        <end position="415"/>
    </location>
</feature>
<evidence type="ECO:0000256" key="6">
    <source>
        <dbReference type="ARBA" id="ARBA00023170"/>
    </source>
</evidence>
<sequence length="438" mass="50241">MNVSLLSFNETDKYFSTLLQRLNDNAIKDNFIPSLVLTISMIMIGIPGNVLIIVVYMKRWKKSTSRIFILALAFNDLFNCLFTMPVEIYFISNIYKTDLPYLCKISRFFTFWTNDGSSLILMGIAVDRLQRICHPFKLQLSISTVKKIVIVSMVASLMVAWPSLFIYGTTNMQIPVDRNKSVNAKLCLYAETPSVRLDHSVFVFFIMAGNSVLDAFFLVVYGIILYHVKNSGRELRKMSKANLYSGNEFRKTSDELPANQNGFKTMSKEKSKLAVNFRKMSLVEMSSRNDTRKLPSQESSSKPIKRFFSEECLTVAARRKLFAQSRQKLSSVSSISGSRRTLSLGNDHFRKAKTTMMLFSVTVLFIISFVPYTALMTIRNFDSEYYNRLSASGKSIYQFFIRSYFLSNALNPLIYGYISEHFRTECKSVLKNMLCLRS</sequence>
<dbReference type="InterPro" id="IPR000276">
    <property type="entry name" value="GPCR_Rhodpsn"/>
</dbReference>
<organism evidence="10 11">
    <name type="scientific">Magallana gigas</name>
    <name type="common">Pacific oyster</name>
    <name type="synonym">Crassostrea gigas</name>
    <dbReference type="NCBI Taxonomy" id="29159"/>
    <lineage>
        <taxon>Eukaryota</taxon>
        <taxon>Metazoa</taxon>
        <taxon>Spiralia</taxon>
        <taxon>Lophotrochozoa</taxon>
        <taxon>Mollusca</taxon>
        <taxon>Bivalvia</taxon>
        <taxon>Autobranchia</taxon>
        <taxon>Pteriomorphia</taxon>
        <taxon>Ostreida</taxon>
        <taxon>Ostreoidea</taxon>
        <taxon>Ostreidae</taxon>
        <taxon>Magallana</taxon>
    </lineage>
</organism>
<evidence type="ECO:0000313" key="10">
    <source>
        <dbReference type="EnsemblMetazoa" id="G6416.1:cds"/>
    </source>
</evidence>
<keyword evidence="4" id="KW-0297">G-protein coupled receptor</keyword>
<keyword evidence="7" id="KW-0807">Transducer</keyword>
<accession>A0A8W8NRA1</accession>
<dbReference type="PANTHER" id="PTHR24238:SF47">
    <property type="entry name" value="ECDYSTEROIDS_DOPAMINE RECEPTOR-RELATED"/>
    <property type="match status" value="1"/>
</dbReference>
<dbReference type="GO" id="GO:0016020">
    <property type="term" value="C:membrane"/>
    <property type="evidence" value="ECO:0007669"/>
    <property type="project" value="UniProtKB-SubCell"/>
</dbReference>
<dbReference type="PROSITE" id="PS50262">
    <property type="entry name" value="G_PROTEIN_RECEP_F1_2"/>
    <property type="match status" value="1"/>
</dbReference>
<dbReference type="InterPro" id="IPR017452">
    <property type="entry name" value="GPCR_Rhodpsn_7TM"/>
</dbReference>
<dbReference type="EnsemblMetazoa" id="G6416.1">
    <property type="protein sequence ID" value="G6416.1:cds"/>
    <property type="gene ID" value="G6416"/>
</dbReference>
<name>A0A8W8NRA1_MAGGI</name>
<evidence type="ECO:0000313" key="11">
    <source>
        <dbReference type="Proteomes" id="UP000005408"/>
    </source>
</evidence>
<feature type="transmembrane region" description="Helical" evidence="8">
    <location>
        <begin position="356"/>
        <end position="375"/>
    </location>
</feature>
<evidence type="ECO:0000259" key="9">
    <source>
        <dbReference type="PROSITE" id="PS50262"/>
    </source>
</evidence>
<dbReference type="PANTHER" id="PTHR24238">
    <property type="entry name" value="G-PROTEIN COUPLED RECEPTOR"/>
    <property type="match status" value="1"/>
</dbReference>
<dbReference type="SUPFAM" id="SSF81321">
    <property type="entry name" value="Family A G protein-coupled receptor-like"/>
    <property type="match status" value="1"/>
</dbReference>
<evidence type="ECO:0000256" key="4">
    <source>
        <dbReference type="ARBA" id="ARBA00023040"/>
    </source>
</evidence>
<keyword evidence="11" id="KW-1185">Reference proteome</keyword>
<keyword evidence="6" id="KW-0675">Receptor</keyword>
<dbReference type="AlphaFoldDB" id="A0A8W8NRA1"/>
<dbReference type="Gene3D" id="1.20.1070.10">
    <property type="entry name" value="Rhodopsin 7-helix transmembrane proteins"/>
    <property type="match status" value="1"/>
</dbReference>
<evidence type="ECO:0000256" key="1">
    <source>
        <dbReference type="ARBA" id="ARBA00004141"/>
    </source>
</evidence>
<feature type="transmembrane region" description="Helical" evidence="8">
    <location>
        <begin position="201"/>
        <end position="228"/>
    </location>
</feature>
<dbReference type="EnsemblMetazoa" id="G6416.3">
    <property type="protein sequence ID" value="G6416.3:cds"/>
    <property type="gene ID" value="G6416"/>
</dbReference>
<dbReference type="RefSeq" id="XP_065941905.1">
    <property type="nucleotide sequence ID" value="XM_066085833.1"/>
</dbReference>
<dbReference type="GeneID" id="117687803"/>
<evidence type="ECO:0000256" key="7">
    <source>
        <dbReference type="ARBA" id="ARBA00023224"/>
    </source>
</evidence>
<dbReference type="PRINTS" id="PR00237">
    <property type="entry name" value="GPCRRHODOPSN"/>
</dbReference>
<feature type="transmembrane region" description="Helical" evidence="8">
    <location>
        <begin position="148"/>
        <end position="168"/>
    </location>
</feature>
<evidence type="ECO:0000256" key="2">
    <source>
        <dbReference type="ARBA" id="ARBA00022692"/>
    </source>
</evidence>
<dbReference type="GO" id="GO:0004930">
    <property type="term" value="F:G protein-coupled receptor activity"/>
    <property type="evidence" value="ECO:0007669"/>
    <property type="project" value="UniProtKB-KW"/>
</dbReference>
<evidence type="ECO:0000256" key="8">
    <source>
        <dbReference type="SAM" id="Phobius"/>
    </source>
</evidence>
<feature type="transmembrane region" description="Helical" evidence="8">
    <location>
        <begin position="67"/>
        <end position="91"/>
    </location>
</feature>
<feature type="transmembrane region" description="Helical" evidence="8">
    <location>
        <begin position="111"/>
        <end position="127"/>
    </location>
</feature>
<dbReference type="KEGG" id="crg:117687803"/>